<dbReference type="PANTHER" id="PTHR35007">
    <property type="entry name" value="INTEGRAL MEMBRANE PROTEIN-RELATED"/>
    <property type="match status" value="1"/>
</dbReference>
<dbReference type="EMBL" id="CP006936">
    <property type="protein sequence ID" value="AHC27659.1"/>
    <property type="molecule type" value="Genomic_DNA"/>
</dbReference>
<dbReference type="eggNOG" id="COG4965">
    <property type="taxonomic scope" value="Bacteria"/>
</dbReference>
<keyword evidence="2" id="KW-1003">Cell membrane</keyword>
<dbReference type="GO" id="GO:0005886">
    <property type="term" value="C:plasma membrane"/>
    <property type="evidence" value="ECO:0007669"/>
    <property type="project" value="UniProtKB-SubCell"/>
</dbReference>
<dbReference type="PANTHER" id="PTHR35007:SF4">
    <property type="entry name" value="CONSERVED TRANSMEMBRANE PROTEIN-RELATED"/>
    <property type="match status" value="1"/>
</dbReference>
<evidence type="ECO:0000313" key="9">
    <source>
        <dbReference type="Proteomes" id="UP000018763"/>
    </source>
</evidence>
<keyword evidence="4 6" id="KW-1133">Transmembrane helix</keyword>
<proteinExistence type="predicted"/>
<feature type="transmembrane region" description="Helical" evidence="6">
    <location>
        <begin position="200"/>
        <end position="220"/>
    </location>
</feature>
<feature type="transmembrane region" description="Helical" evidence="6">
    <location>
        <begin position="226"/>
        <end position="250"/>
    </location>
</feature>
<dbReference type="Proteomes" id="UP000018763">
    <property type="component" value="Chromosome"/>
</dbReference>
<dbReference type="InterPro" id="IPR018076">
    <property type="entry name" value="T2SS_GspF_dom"/>
</dbReference>
<evidence type="ECO:0000259" key="7">
    <source>
        <dbReference type="Pfam" id="PF00482"/>
    </source>
</evidence>
<evidence type="ECO:0000256" key="4">
    <source>
        <dbReference type="ARBA" id="ARBA00022989"/>
    </source>
</evidence>
<comment type="subcellular location">
    <subcellularLocation>
        <location evidence="1">Cell membrane</location>
        <topology evidence="1">Multi-pass membrane protein</topology>
    </subcellularLocation>
</comment>
<evidence type="ECO:0000256" key="5">
    <source>
        <dbReference type="ARBA" id="ARBA00023136"/>
    </source>
</evidence>
<organism evidence="8 9">
    <name type="scientific">Mycolicibacterium neoaurum VKM Ac-1815D</name>
    <dbReference type="NCBI Taxonomy" id="700508"/>
    <lineage>
        <taxon>Bacteria</taxon>
        <taxon>Bacillati</taxon>
        <taxon>Actinomycetota</taxon>
        <taxon>Actinomycetes</taxon>
        <taxon>Mycobacteriales</taxon>
        <taxon>Mycobacteriaceae</taxon>
        <taxon>Mycolicibacterium</taxon>
    </lineage>
</organism>
<evidence type="ECO:0000256" key="3">
    <source>
        <dbReference type="ARBA" id="ARBA00022692"/>
    </source>
</evidence>
<keyword evidence="3 6" id="KW-0812">Transmembrane</keyword>
<feature type="transmembrane region" description="Helical" evidence="6">
    <location>
        <begin position="46"/>
        <end position="68"/>
    </location>
</feature>
<keyword evidence="5 6" id="KW-0472">Membrane</keyword>
<evidence type="ECO:0000313" key="8">
    <source>
        <dbReference type="EMBL" id="AHC27659.1"/>
    </source>
</evidence>
<keyword evidence="9" id="KW-1185">Reference proteome</keyword>
<evidence type="ECO:0000256" key="1">
    <source>
        <dbReference type="ARBA" id="ARBA00004651"/>
    </source>
</evidence>
<feature type="domain" description="Type II secretion system protein GspF" evidence="7">
    <location>
        <begin position="91"/>
        <end position="213"/>
    </location>
</feature>
<accession>V5XJD6</accession>
<dbReference type="RefSeq" id="WP_019510764.1">
    <property type="nucleotide sequence ID" value="NC_023036.2"/>
</dbReference>
<name>V5XJD6_MYCNE</name>
<dbReference type="KEGG" id="mne:D174_25280"/>
<evidence type="ECO:0000256" key="6">
    <source>
        <dbReference type="SAM" id="Phobius"/>
    </source>
</evidence>
<gene>
    <name evidence="8" type="ORF">D174_25280</name>
</gene>
<evidence type="ECO:0000256" key="2">
    <source>
        <dbReference type="ARBA" id="ARBA00022475"/>
    </source>
</evidence>
<sequence>MTVAVILLAAALLVLPTPAGHRLGPRRRPRRRRRISPAWLGAPATVLAMLWWEPTVVLACLLVAATVAHRRRRAACRRAAVAEALQLRDALDVLVGELRVGAHPVAALSAAAGEVGGQVGDRLRTVSAHGRLGADIAIGLSSVAETSAIPAQWRRLALCWQLAHHHGLAVATLLRAAQHDIVERDRFRLRLDAGLAGPRTTAAVLAGMPVLGILLGQLIGAEPVRFLVAGGPGGVILLIGVALSCLGLYWSDRIITAVAS</sequence>
<reference evidence="8 9" key="1">
    <citation type="journal article" date="2014" name="Genome Announc.">
        <title>Complete Genome Sequence of Sterol-Transforming Mycobacterium neoaurum Strain VKM Ac-1815D.</title>
        <authorList>
            <person name="Shtratnikova V.Y."/>
            <person name="Bragin E.Y."/>
            <person name="Dovbnya D.V."/>
            <person name="Pekov Y.A."/>
            <person name="Schelkunov M.I."/>
            <person name="Strizhov N."/>
            <person name="Ivashina T.V."/>
            <person name="Ashapkin V.V."/>
            <person name="Donova M.V."/>
        </authorList>
    </citation>
    <scope>NUCLEOTIDE SEQUENCE [LARGE SCALE GENOMIC DNA]</scope>
    <source>
        <strain evidence="8 9">VKM Ac-1815D</strain>
    </source>
</reference>
<dbReference type="GeneID" id="43452757"/>
<protein>
    <submittedName>
        <fullName evidence="8">Membrane protein</fullName>
    </submittedName>
</protein>
<dbReference type="HOGENOM" id="CLU_065779_1_0_11"/>
<dbReference type="Pfam" id="PF00482">
    <property type="entry name" value="T2SSF"/>
    <property type="match status" value="1"/>
</dbReference>
<dbReference type="AlphaFoldDB" id="V5XJD6"/>